<sequence length="61" mass="6991">MQFGYFKDISSSCVIYNAYKLPKDMAFNRPLNDIGLRLGYLGRLSPNKGLEMLLKILTKFS</sequence>
<proteinExistence type="predicted"/>
<organism evidence="1">
    <name type="scientific">marine sediment metagenome</name>
    <dbReference type="NCBI Taxonomy" id="412755"/>
    <lineage>
        <taxon>unclassified sequences</taxon>
        <taxon>metagenomes</taxon>
        <taxon>ecological metagenomes</taxon>
    </lineage>
</organism>
<dbReference type="AlphaFoldDB" id="X1GUQ0"/>
<gene>
    <name evidence="1" type="ORF">S03H2_31374</name>
</gene>
<feature type="non-terminal residue" evidence="1">
    <location>
        <position position="61"/>
    </location>
</feature>
<dbReference type="EMBL" id="BARU01019021">
    <property type="protein sequence ID" value="GAH61641.1"/>
    <property type="molecule type" value="Genomic_DNA"/>
</dbReference>
<name>X1GUQ0_9ZZZZ</name>
<reference evidence="1" key="1">
    <citation type="journal article" date="2014" name="Front. Microbiol.">
        <title>High frequency of phylogenetically diverse reductive dehalogenase-homologous genes in deep subseafloor sedimentary metagenomes.</title>
        <authorList>
            <person name="Kawai M."/>
            <person name="Futagami T."/>
            <person name="Toyoda A."/>
            <person name="Takaki Y."/>
            <person name="Nishi S."/>
            <person name="Hori S."/>
            <person name="Arai W."/>
            <person name="Tsubouchi T."/>
            <person name="Morono Y."/>
            <person name="Uchiyama I."/>
            <person name="Ito T."/>
            <person name="Fujiyama A."/>
            <person name="Inagaki F."/>
            <person name="Takami H."/>
        </authorList>
    </citation>
    <scope>NUCLEOTIDE SEQUENCE</scope>
    <source>
        <strain evidence="1">Expedition CK06-06</strain>
    </source>
</reference>
<protein>
    <submittedName>
        <fullName evidence="1">Uncharacterized protein</fullName>
    </submittedName>
</protein>
<accession>X1GUQ0</accession>
<evidence type="ECO:0000313" key="1">
    <source>
        <dbReference type="EMBL" id="GAH61641.1"/>
    </source>
</evidence>
<comment type="caution">
    <text evidence="1">The sequence shown here is derived from an EMBL/GenBank/DDBJ whole genome shotgun (WGS) entry which is preliminary data.</text>
</comment>